<dbReference type="Proteomes" id="UP000188268">
    <property type="component" value="Unassembled WGS sequence"/>
</dbReference>
<accession>A0A1R3IXL7</accession>
<dbReference type="Gramene" id="OMO87303">
    <property type="protein sequence ID" value="OMO87303"/>
    <property type="gene ID" value="CCACVL1_09138"/>
</dbReference>
<sequence length="62" mass="6918">MMFDERLVNKLGQLPEFEKSHCIDADVIVKESATTVLSSSSFFAVTLALSLDSLTDKDFYVN</sequence>
<dbReference type="AlphaFoldDB" id="A0A1R3IXL7"/>
<comment type="caution">
    <text evidence="1">The sequence shown here is derived from an EMBL/GenBank/DDBJ whole genome shotgun (WGS) entry which is preliminary data.</text>
</comment>
<organism evidence="1 2">
    <name type="scientific">Corchorus capsularis</name>
    <name type="common">Jute</name>
    <dbReference type="NCBI Taxonomy" id="210143"/>
    <lineage>
        <taxon>Eukaryota</taxon>
        <taxon>Viridiplantae</taxon>
        <taxon>Streptophyta</taxon>
        <taxon>Embryophyta</taxon>
        <taxon>Tracheophyta</taxon>
        <taxon>Spermatophyta</taxon>
        <taxon>Magnoliopsida</taxon>
        <taxon>eudicotyledons</taxon>
        <taxon>Gunneridae</taxon>
        <taxon>Pentapetalae</taxon>
        <taxon>rosids</taxon>
        <taxon>malvids</taxon>
        <taxon>Malvales</taxon>
        <taxon>Malvaceae</taxon>
        <taxon>Grewioideae</taxon>
        <taxon>Apeibeae</taxon>
        <taxon>Corchorus</taxon>
    </lineage>
</organism>
<gene>
    <name evidence="1" type="ORF">CCACVL1_09138</name>
</gene>
<protein>
    <submittedName>
        <fullName evidence="1">Uncharacterized protein</fullName>
    </submittedName>
</protein>
<evidence type="ECO:0000313" key="2">
    <source>
        <dbReference type="Proteomes" id="UP000188268"/>
    </source>
</evidence>
<evidence type="ECO:0000313" key="1">
    <source>
        <dbReference type="EMBL" id="OMO87303.1"/>
    </source>
</evidence>
<proteinExistence type="predicted"/>
<reference evidence="1 2" key="1">
    <citation type="submission" date="2013-09" db="EMBL/GenBank/DDBJ databases">
        <title>Corchorus capsularis genome sequencing.</title>
        <authorList>
            <person name="Alam M."/>
            <person name="Haque M.S."/>
            <person name="Islam M.S."/>
            <person name="Emdad E.M."/>
            <person name="Islam M.M."/>
            <person name="Ahmed B."/>
            <person name="Halim A."/>
            <person name="Hossen Q.M.M."/>
            <person name="Hossain M.Z."/>
            <person name="Ahmed R."/>
            <person name="Khan M.M."/>
            <person name="Islam R."/>
            <person name="Rashid M.M."/>
            <person name="Khan S.A."/>
            <person name="Rahman M.S."/>
            <person name="Alam M."/>
        </authorList>
    </citation>
    <scope>NUCLEOTIDE SEQUENCE [LARGE SCALE GENOMIC DNA]</scope>
    <source>
        <strain evidence="2">cv. CVL-1</strain>
        <tissue evidence="1">Whole seedling</tissue>
    </source>
</reference>
<keyword evidence="2" id="KW-1185">Reference proteome</keyword>
<name>A0A1R3IXL7_COCAP</name>
<dbReference type="EMBL" id="AWWV01009231">
    <property type="protein sequence ID" value="OMO87303.1"/>
    <property type="molecule type" value="Genomic_DNA"/>
</dbReference>